<dbReference type="InterPro" id="IPR012657">
    <property type="entry name" value="23S_rRNA-intervening_sequence"/>
</dbReference>
<organism evidence="1 2">
    <name type="scientific">Seonamhaeicola aphaedonensis</name>
    <dbReference type="NCBI Taxonomy" id="1461338"/>
    <lineage>
        <taxon>Bacteria</taxon>
        <taxon>Pseudomonadati</taxon>
        <taxon>Bacteroidota</taxon>
        <taxon>Flavobacteriia</taxon>
        <taxon>Flavobacteriales</taxon>
        <taxon>Flavobacteriaceae</taxon>
    </lineage>
</organism>
<sequence length="117" mass="13621">MKSYRDLIVWQKSIDLVTLVYKLVKQFPEDEKYSLISQLKRSSISIPSNIAEGYGRKYTNDYARFLQISRGSLFEMQTQLQIAVNLEFIDKDDLIDVVNLSVEIEKMLNVLIKKLAN</sequence>
<dbReference type="PANTHER" id="PTHR38471">
    <property type="entry name" value="FOUR HELIX BUNDLE PROTEIN"/>
    <property type="match status" value="1"/>
</dbReference>
<dbReference type="Gene3D" id="1.20.1440.60">
    <property type="entry name" value="23S rRNA-intervening sequence"/>
    <property type="match status" value="1"/>
</dbReference>
<gene>
    <name evidence="1" type="ORF">DFQ02_10948</name>
</gene>
<dbReference type="InterPro" id="IPR036583">
    <property type="entry name" value="23S_rRNA_IVS_sf"/>
</dbReference>
<evidence type="ECO:0000313" key="2">
    <source>
        <dbReference type="Proteomes" id="UP000256629"/>
    </source>
</evidence>
<dbReference type="PANTHER" id="PTHR38471:SF2">
    <property type="entry name" value="FOUR HELIX BUNDLE PROTEIN"/>
    <property type="match status" value="1"/>
</dbReference>
<comment type="caution">
    <text evidence="1">The sequence shown here is derived from an EMBL/GenBank/DDBJ whole genome shotgun (WGS) entry which is preliminary data.</text>
</comment>
<dbReference type="NCBIfam" id="TIGR02436">
    <property type="entry name" value="four helix bundle protein"/>
    <property type="match status" value="1"/>
</dbReference>
<dbReference type="OrthoDB" id="9811959at2"/>
<proteinExistence type="predicted"/>
<accession>A0A3D9H6Z8</accession>
<protein>
    <submittedName>
        <fullName evidence="1">Four helix bundle protein</fullName>
    </submittedName>
</protein>
<dbReference type="RefSeq" id="WP_116525018.1">
    <property type="nucleotide sequence ID" value="NZ_QRDX01000009.1"/>
</dbReference>
<dbReference type="SUPFAM" id="SSF158446">
    <property type="entry name" value="IVS-encoded protein-like"/>
    <property type="match status" value="1"/>
</dbReference>
<dbReference type="EMBL" id="QRDX01000009">
    <property type="protein sequence ID" value="RED44931.1"/>
    <property type="molecule type" value="Genomic_DNA"/>
</dbReference>
<reference evidence="1 2" key="1">
    <citation type="submission" date="2018-07" db="EMBL/GenBank/DDBJ databases">
        <title>Genomic Encyclopedia of Type Strains, Phase III (KMG-III): the genomes of soil and plant-associated and newly described type strains.</title>
        <authorList>
            <person name="Whitman W."/>
        </authorList>
    </citation>
    <scope>NUCLEOTIDE SEQUENCE [LARGE SCALE GENOMIC DNA]</scope>
    <source>
        <strain evidence="1 2">CECT 8487</strain>
    </source>
</reference>
<evidence type="ECO:0000313" key="1">
    <source>
        <dbReference type="EMBL" id="RED44931.1"/>
    </source>
</evidence>
<dbReference type="NCBIfam" id="NF008911">
    <property type="entry name" value="PRK12275.1-2"/>
    <property type="match status" value="1"/>
</dbReference>
<dbReference type="AlphaFoldDB" id="A0A3D9H6Z8"/>
<dbReference type="Proteomes" id="UP000256629">
    <property type="component" value="Unassembled WGS sequence"/>
</dbReference>
<keyword evidence="2" id="KW-1185">Reference proteome</keyword>
<name>A0A3D9H6Z8_9FLAO</name>
<dbReference type="Pfam" id="PF05635">
    <property type="entry name" value="23S_rRNA_IVP"/>
    <property type="match status" value="1"/>
</dbReference>
<dbReference type="CDD" id="cd16377">
    <property type="entry name" value="23S_rRNA_IVP_like"/>
    <property type="match status" value="1"/>
</dbReference>